<dbReference type="EMBL" id="CAJVPT010003540">
    <property type="protein sequence ID" value="CAG8497195.1"/>
    <property type="molecule type" value="Genomic_DNA"/>
</dbReference>
<name>A0ACA9KXF9_9GLOM</name>
<sequence length="172" mass="19188">MGNGKLRFVSVEGKVSGNGNKRFPWEDNVDGKLLSAGNGIGKKLLLSDGEDKKLLDDDVDKKLLDDDVDKKLLDDDVDKKLLGDVVKKLLLGGGDKKLLDDVDRKLLDDADKKVLGDVDEKLFVDDTGGETHSDKIGQRPKIPSHFVPRERSMIFRIHVFHAWLISRLCNLN</sequence>
<evidence type="ECO:0000313" key="2">
    <source>
        <dbReference type="Proteomes" id="UP000789525"/>
    </source>
</evidence>
<protein>
    <submittedName>
        <fullName evidence="1">11886_t:CDS:1</fullName>
    </submittedName>
</protein>
<proteinExistence type="predicted"/>
<organism evidence="1 2">
    <name type="scientific">Acaulospora colombiana</name>
    <dbReference type="NCBI Taxonomy" id="27376"/>
    <lineage>
        <taxon>Eukaryota</taxon>
        <taxon>Fungi</taxon>
        <taxon>Fungi incertae sedis</taxon>
        <taxon>Mucoromycota</taxon>
        <taxon>Glomeromycotina</taxon>
        <taxon>Glomeromycetes</taxon>
        <taxon>Diversisporales</taxon>
        <taxon>Acaulosporaceae</taxon>
        <taxon>Acaulospora</taxon>
    </lineage>
</organism>
<evidence type="ECO:0000313" key="1">
    <source>
        <dbReference type="EMBL" id="CAG8497195.1"/>
    </source>
</evidence>
<gene>
    <name evidence="1" type="ORF">ACOLOM_LOCUS2636</name>
</gene>
<dbReference type="Proteomes" id="UP000789525">
    <property type="component" value="Unassembled WGS sequence"/>
</dbReference>
<comment type="caution">
    <text evidence="1">The sequence shown here is derived from an EMBL/GenBank/DDBJ whole genome shotgun (WGS) entry which is preliminary data.</text>
</comment>
<reference evidence="1" key="1">
    <citation type="submission" date="2021-06" db="EMBL/GenBank/DDBJ databases">
        <authorList>
            <person name="Kallberg Y."/>
            <person name="Tangrot J."/>
            <person name="Rosling A."/>
        </authorList>
    </citation>
    <scope>NUCLEOTIDE SEQUENCE</scope>
    <source>
        <strain evidence="1">CL356</strain>
    </source>
</reference>
<accession>A0ACA9KXF9</accession>
<keyword evidence="2" id="KW-1185">Reference proteome</keyword>